<dbReference type="STRING" id="670580.A0A1X6MZJ6"/>
<dbReference type="GO" id="GO:0005737">
    <property type="term" value="C:cytoplasm"/>
    <property type="evidence" value="ECO:0007669"/>
    <property type="project" value="TreeGrafter"/>
</dbReference>
<dbReference type="RefSeq" id="XP_024338585.1">
    <property type="nucleotide sequence ID" value="XM_024479191.1"/>
</dbReference>
<dbReference type="GeneID" id="36324141"/>
<sequence>MTTDRLDLHAGRSEPQVLSLLRKESLDLYNRLHSIQEDVDFVKEVCAAYSHLPVLPNLRCGAWYVDPATAREEPAYFKSTDGHFGNWSFNLRRPNLHLLSIVVAEGGLILVDSTRAGKRIPDALSKTVPIWCAVVNRAVRRKYPSLEKAEWDTRLYCPPGVVSTQEQAQIEARLDEWANSLLDSAYILSDLQYPLRPLWVTPSTSRFPQLMADEQTFYPVICVSASKQVDGAERRPNGFAYVQGSGDDHELWGMDLTPQVFWENKDVLLKADRGELPDLVKRLISASGGRVHDDQWNPTPISHVGRLIYLCAIPDIPPLLPRQLPNQTDTVAYVLVSASALPTTTPHTSLSQATSDMMLQLHLAEGKIDQIQFLQRVLPQAVSFIGSMLANGHAVCICCDTGKDVSVGVALAALQLFFDDAGNYVATPERQRVLRNTASKQSVAKRLQWIISSRPQANPSRAVLKRVNEYILTSPSFRRHRGDD</sequence>
<dbReference type="GO" id="GO:0019988">
    <property type="term" value="P:charged-tRNA amino acid modification"/>
    <property type="evidence" value="ECO:0007669"/>
    <property type="project" value="InterPro"/>
</dbReference>
<keyword evidence="4" id="KW-1185">Reference proteome</keyword>
<dbReference type="PIRSF" id="PIRSF007747">
    <property type="entry name" value="Ribosyl_Ptfrase"/>
    <property type="match status" value="1"/>
</dbReference>
<dbReference type="Gene3D" id="3.90.190.10">
    <property type="entry name" value="Protein tyrosine phosphatase superfamily"/>
    <property type="match status" value="1"/>
</dbReference>
<dbReference type="InterPro" id="IPR033421">
    <property type="entry name" value="Rit1_DUSP-like"/>
</dbReference>
<dbReference type="OrthoDB" id="45256at2759"/>
<dbReference type="EMBL" id="KZ110598">
    <property type="protein sequence ID" value="OSX61791.1"/>
    <property type="molecule type" value="Genomic_DNA"/>
</dbReference>
<gene>
    <name evidence="3" type="ORF">POSPLADRAFT_1047053</name>
</gene>
<organism evidence="3 4">
    <name type="scientific">Postia placenta MAD-698-R-SB12</name>
    <dbReference type="NCBI Taxonomy" id="670580"/>
    <lineage>
        <taxon>Eukaryota</taxon>
        <taxon>Fungi</taxon>
        <taxon>Dikarya</taxon>
        <taxon>Basidiomycota</taxon>
        <taxon>Agaricomycotina</taxon>
        <taxon>Agaricomycetes</taxon>
        <taxon>Polyporales</taxon>
        <taxon>Adustoporiaceae</taxon>
        <taxon>Rhodonia</taxon>
    </lineage>
</organism>
<evidence type="ECO:0000313" key="3">
    <source>
        <dbReference type="EMBL" id="OSX61791.1"/>
    </source>
</evidence>
<dbReference type="InterPro" id="IPR033449">
    <property type="entry name" value="Rit1_N"/>
</dbReference>
<dbReference type="Proteomes" id="UP000194127">
    <property type="component" value="Unassembled WGS sequence"/>
</dbReference>
<evidence type="ECO:0000259" key="1">
    <source>
        <dbReference type="Pfam" id="PF04179"/>
    </source>
</evidence>
<feature type="domain" description="Rit1 DUSP-like" evidence="1">
    <location>
        <begin position="358"/>
        <end position="470"/>
    </location>
</feature>
<evidence type="ECO:0000259" key="2">
    <source>
        <dbReference type="Pfam" id="PF17184"/>
    </source>
</evidence>
<protein>
    <recommendedName>
        <fullName evidence="5">Initiator tRNA phosphoribosyl transferase</fullName>
    </recommendedName>
</protein>
<accession>A0A1X6MZJ6</accession>
<dbReference type="InterPro" id="IPR029021">
    <property type="entry name" value="Prot-tyrosine_phosphatase-like"/>
</dbReference>
<dbReference type="InterPro" id="IPR007306">
    <property type="entry name" value="Rit1"/>
</dbReference>
<proteinExistence type="predicted"/>
<evidence type="ECO:0000313" key="4">
    <source>
        <dbReference type="Proteomes" id="UP000194127"/>
    </source>
</evidence>
<dbReference type="Pfam" id="PF17184">
    <property type="entry name" value="Rit1_C"/>
    <property type="match status" value="1"/>
</dbReference>
<dbReference type="GO" id="GO:0043399">
    <property type="term" value="F:tRNA adenosine(64)-2'-O-ribosylphosphate transferase activity"/>
    <property type="evidence" value="ECO:0007669"/>
    <property type="project" value="InterPro"/>
</dbReference>
<reference evidence="3 4" key="1">
    <citation type="submission" date="2017-04" db="EMBL/GenBank/DDBJ databases">
        <title>Genome Sequence of the Model Brown-Rot Fungus Postia placenta SB12.</title>
        <authorList>
            <consortium name="DOE Joint Genome Institute"/>
            <person name="Gaskell J."/>
            <person name="Kersten P."/>
            <person name="Larrondo L.F."/>
            <person name="Canessa P."/>
            <person name="Martinez D."/>
            <person name="Hibbett D."/>
            <person name="Schmoll M."/>
            <person name="Kubicek C.P."/>
            <person name="Martinez A.T."/>
            <person name="Yadav J."/>
            <person name="Master E."/>
            <person name="Magnuson J.K."/>
            <person name="James T."/>
            <person name="Yaver D."/>
            <person name="Berka R."/>
            <person name="Labutti K."/>
            <person name="Lipzen A."/>
            <person name="Aerts A."/>
            <person name="Barry K."/>
            <person name="Henrissat B."/>
            <person name="Blanchette R."/>
            <person name="Grigoriev I."/>
            <person name="Cullen D."/>
        </authorList>
    </citation>
    <scope>NUCLEOTIDE SEQUENCE [LARGE SCALE GENOMIC DNA]</scope>
    <source>
        <strain evidence="3 4">MAD-698-R-SB12</strain>
    </source>
</reference>
<dbReference type="Pfam" id="PF04179">
    <property type="entry name" value="Init_tRNA_PT"/>
    <property type="match status" value="1"/>
</dbReference>
<evidence type="ECO:0008006" key="5">
    <source>
        <dbReference type="Google" id="ProtNLM"/>
    </source>
</evidence>
<dbReference type="PANTHER" id="PTHR31811">
    <property type="entry name" value="TRNA A64-2'-O-RIBOSYLPHOSPHATE TRANSFERASE"/>
    <property type="match status" value="1"/>
</dbReference>
<dbReference type="AlphaFoldDB" id="A0A1X6MZJ6"/>
<feature type="domain" description="Rit1 N-terminal" evidence="2">
    <location>
        <begin position="21"/>
        <end position="284"/>
    </location>
</feature>
<dbReference type="PANTHER" id="PTHR31811:SF0">
    <property type="entry name" value="TRNA A64-2'-O-RIBOSYLPHOSPHATE TRANSFERASE"/>
    <property type="match status" value="1"/>
</dbReference>
<name>A0A1X6MZJ6_9APHY</name>